<dbReference type="InterPro" id="IPR000182">
    <property type="entry name" value="GNAT_dom"/>
</dbReference>
<sequence length="155" mass="18786">MEVLQTYDYELISRLNQEVQELHRQMYPEYFKQYDPDAAKTFFKQIINDPRFIFYVAREEDQVLGYAWVEIREYKESAFRNAYQSLFIHHLNVLSAFRHRGVGNGLINKVIEVAESNKVNKIELDYWVNNEVARSFYKNKGFMKFKEFVYKDIRN</sequence>
<gene>
    <name evidence="4" type="ORF">AM231_15490</name>
</gene>
<name>A0A0M1P8P5_9BACL</name>
<dbReference type="InterPro" id="IPR051556">
    <property type="entry name" value="N-term/lysine_N-AcTrnsfr"/>
</dbReference>
<dbReference type="GO" id="GO:0016747">
    <property type="term" value="F:acyltransferase activity, transferring groups other than amino-acyl groups"/>
    <property type="evidence" value="ECO:0007669"/>
    <property type="project" value="InterPro"/>
</dbReference>
<proteinExistence type="predicted"/>
<dbReference type="InterPro" id="IPR016181">
    <property type="entry name" value="Acyl_CoA_acyltransferase"/>
</dbReference>
<dbReference type="PROSITE" id="PS51186">
    <property type="entry name" value="GNAT"/>
    <property type="match status" value="1"/>
</dbReference>
<evidence type="ECO:0000256" key="2">
    <source>
        <dbReference type="ARBA" id="ARBA00023315"/>
    </source>
</evidence>
<dbReference type="RefSeq" id="WP_054403329.1">
    <property type="nucleotide sequence ID" value="NZ_LIUT01000001.1"/>
</dbReference>
<dbReference type="PANTHER" id="PTHR42919:SF8">
    <property type="entry name" value="N-ALPHA-ACETYLTRANSFERASE 50"/>
    <property type="match status" value="1"/>
</dbReference>
<dbReference type="SUPFAM" id="SSF55729">
    <property type="entry name" value="Acyl-CoA N-acyltransferases (Nat)"/>
    <property type="match status" value="1"/>
</dbReference>
<dbReference type="PANTHER" id="PTHR42919">
    <property type="entry name" value="N-ALPHA-ACETYLTRANSFERASE"/>
    <property type="match status" value="1"/>
</dbReference>
<organism evidence="4 5">
    <name type="scientific">Paenibacillus solani</name>
    <dbReference type="NCBI Taxonomy" id="1705565"/>
    <lineage>
        <taxon>Bacteria</taxon>
        <taxon>Bacillati</taxon>
        <taxon>Bacillota</taxon>
        <taxon>Bacilli</taxon>
        <taxon>Bacillales</taxon>
        <taxon>Paenibacillaceae</taxon>
        <taxon>Paenibacillus</taxon>
    </lineage>
</organism>
<evidence type="ECO:0000259" key="3">
    <source>
        <dbReference type="PROSITE" id="PS51186"/>
    </source>
</evidence>
<dbReference type="Gene3D" id="3.40.630.30">
    <property type="match status" value="1"/>
</dbReference>
<keyword evidence="1 4" id="KW-0808">Transferase</keyword>
<comment type="caution">
    <text evidence="4">The sequence shown here is derived from an EMBL/GenBank/DDBJ whole genome shotgun (WGS) entry which is preliminary data.</text>
</comment>
<reference evidence="5" key="1">
    <citation type="submission" date="2015-08" db="EMBL/GenBank/DDBJ databases">
        <title>Genome sequencing project for genomic taxonomy and phylogenomics of Bacillus-like bacteria.</title>
        <authorList>
            <person name="Liu B."/>
            <person name="Wang J."/>
            <person name="Zhu Y."/>
            <person name="Liu G."/>
            <person name="Chen Q."/>
            <person name="Chen Z."/>
            <person name="Lan J."/>
            <person name="Che J."/>
            <person name="Ge C."/>
            <person name="Shi H."/>
            <person name="Pan Z."/>
            <person name="Liu X."/>
        </authorList>
    </citation>
    <scope>NUCLEOTIDE SEQUENCE [LARGE SCALE GENOMIC DNA]</scope>
    <source>
        <strain evidence="5">FJAT-22460</strain>
    </source>
</reference>
<dbReference type="Proteomes" id="UP000036932">
    <property type="component" value="Unassembled WGS sequence"/>
</dbReference>
<keyword evidence="2" id="KW-0012">Acyltransferase</keyword>
<keyword evidence="5" id="KW-1185">Reference proteome</keyword>
<dbReference type="AlphaFoldDB" id="A0A0M1P8P5"/>
<evidence type="ECO:0000313" key="4">
    <source>
        <dbReference type="EMBL" id="KOR90389.1"/>
    </source>
</evidence>
<evidence type="ECO:0000313" key="5">
    <source>
        <dbReference type="Proteomes" id="UP000036932"/>
    </source>
</evidence>
<dbReference type="EMBL" id="LIUT01000001">
    <property type="protein sequence ID" value="KOR90389.1"/>
    <property type="molecule type" value="Genomic_DNA"/>
</dbReference>
<protein>
    <submittedName>
        <fullName evidence="4">GNAT family acetyltransferase</fullName>
    </submittedName>
</protein>
<evidence type="ECO:0000256" key="1">
    <source>
        <dbReference type="ARBA" id="ARBA00022679"/>
    </source>
</evidence>
<dbReference type="PATRIC" id="fig|1705565.3.peg.5170"/>
<dbReference type="Pfam" id="PF00583">
    <property type="entry name" value="Acetyltransf_1"/>
    <property type="match status" value="1"/>
</dbReference>
<feature type="domain" description="N-acetyltransferase" evidence="3">
    <location>
        <begin position="10"/>
        <end position="155"/>
    </location>
</feature>
<dbReference type="CDD" id="cd04301">
    <property type="entry name" value="NAT_SF"/>
    <property type="match status" value="1"/>
</dbReference>
<accession>A0A0M1P8P5</accession>
<dbReference type="OrthoDB" id="360261at2"/>